<dbReference type="GO" id="GO:0005737">
    <property type="term" value="C:cytoplasm"/>
    <property type="evidence" value="ECO:0007669"/>
    <property type="project" value="TreeGrafter"/>
</dbReference>
<name>A0A3M7QNB5_BRAPC</name>
<accession>A0A3M7QNB5</accession>
<keyword evidence="3" id="KW-1185">Reference proteome</keyword>
<proteinExistence type="predicted"/>
<feature type="compositionally biased region" description="Basic and acidic residues" evidence="1">
    <location>
        <begin position="279"/>
        <end position="290"/>
    </location>
</feature>
<dbReference type="GO" id="GO:0005886">
    <property type="term" value="C:plasma membrane"/>
    <property type="evidence" value="ECO:0007669"/>
    <property type="project" value="TreeGrafter"/>
</dbReference>
<dbReference type="SUPFAM" id="SSF54236">
    <property type="entry name" value="Ubiquitin-like"/>
    <property type="match status" value="1"/>
</dbReference>
<gene>
    <name evidence="2" type="ORF">BpHYR1_041927</name>
</gene>
<feature type="region of interest" description="Disordered" evidence="1">
    <location>
        <begin position="259"/>
        <end position="290"/>
    </location>
</feature>
<feature type="non-terminal residue" evidence="2">
    <location>
        <position position="1"/>
    </location>
</feature>
<evidence type="ECO:0000313" key="2">
    <source>
        <dbReference type="EMBL" id="RNA12906.1"/>
    </source>
</evidence>
<sequence length="290" mass="32516">KEKKFAINPRTPTPSSGLSATLSKQFLQKTPLLLSMDSCSSQPNLNHISSPDDVRLNSKIESKFCRVLCNKDGSSTMIQPLPGQTVHQALSKIYIKKNLPWYKSDLYFVGNYSTVDQNMNAQILISKEICLVERSLFVLSLIPVAINLCIKANMKKPINLVLQPILDHYQINMSSCSIFLLQNSGIQNLNLNDFCSSIDYQNVLVVHKQPSNRILSQNEIDKITKISVNDLLPSNMDLNIQFDKLGILKQIQTDNLKTSSVTPIQPKMSHSPVIKKHASKQEDPNLKILG</sequence>
<evidence type="ECO:0000313" key="3">
    <source>
        <dbReference type="Proteomes" id="UP000276133"/>
    </source>
</evidence>
<dbReference type="InterPro" id="IPR029071">
    <property type="entry name" value="Ubiquitin-like_domsf"/>
</dbReference>
<dbReference type="AlphaFoldDB" id="A0A3M7QNB5"/>
<evidence type="ECO:0000256" key="1">
    <source>
        <dbReference type="SAM" id="MobiDB-lite"/>
    </source>
</evidence>
<protein>
    <submittedName>
        <fullName evidence="2">Regulator of G-signaling loco-like isoform X1</fullName>
    </submittedName>
</protein>
<dbReference type="PANTHER" id="PTHR45945">
    <property type="entry name" value="REGULATOR OF G-PROTEIN SIGNALING LOCO"/>
    <property type="match status" value="1"/>
</dbReference>
<comment type="caution">
    <text evidence="2">The sequence shown here is derived from an EMBL/GenBank/DDBJ whole genome shotgun (WGS) entry which is preliminary data.</text>
</comment>
<dbReference type="Proteomes" id="UP000276133">
    <property type="component" value="Unassembled WGS sequence"/>
</dbReference>
<dbReference type="InterPro" id="IPR046995">
    <property type="entry name" value="RGS10/12/14-like"/>
</dbReference>
<dbReference type="GO" id="GO:0005634">
    <property type="term" value="C:nucleus"/>
    <property type="evidence" value="ECO:0007669"/>
    <property type="project" value="TreeGrafter"/>
</dbReference>
<dbReference type="EMBL" id="REGN01005562">
    <property type="protein sequence ID" value="RNA12906.1"/>
    <property type="molecule type" value="Genomic_DNA"/>
</dbReference>
<reference evidence="2 3" key="1">
    <citation type="journal article" date="2018" name="Sci. Rep.">
        <title>Genomic signatures of local adaptation to the degree of environmental predictability in rotifers.</title>
        <authorList>
            <person name="Franch-Gras L."/>
            <person name="Hahn C."/>
            <person name="Garcia-Roger E.M."/>
            <person name="Carmona M.J."/>
            <person name="Serra M."/>
            <person name="Gomez A."/>
        </authorList>
    </citation>
    <scope>NUCLEOTIDE SEQUENCE [LARGE SCALE GENOMIC DNA]</scope>
    <source>
        <strain evidence="2">HYR1</strain>
    </source>
</reference>
<dbReference type="PANTHER" id="PTHR45945:SF3">
    <property type="entry name" value="REGULATOR OF G-PROTEIN SIGNALING LOCO"/>
    <property type="match status" value="1"/>
</dbReference>
<dbReference type="GO" id="GO:0008277">
    <property type="term" value="P:regulation of G protein-coupled receptor signaling pathway"/>
    <property type="evidence" value="ECO:0007669"/>
    <property type="project" value="TreeGrafter"/>
</dbReference>
<dbReference type="GO" id="GO:0005096">
    <property type="term" value="F:GTPase activator activity"/>
    <property type="evidence" value="ECO:0007669"/>
    <property type="project" value="InterPro"/>
</dbReference>
<dbReference type="STRING" id="10195.A0A3M7QNB5"/>
<dbReference type="Gene3D" id="3.10.20.90">
    <property type="entry name" value="Phosphatidylinositol 3-kinase Catalytic Subunit, Chain A, domain 1"/>
    <property type="match status" value="1"/>
</dbReference>
<dbReference type="OrthoDB" id="10266999at2759"/>
<organism evidence="2 3">
    <name type="scientific">Brachionus plicatilis</name>
    <name type="common">Marine rotifer</name>
    <name type="synonym">Brachionus muelleri</name>
    <dbReference type="NCBI Taxonomy" id="10195"/>
    <lineage>
        <taxon>Eukaryota</taxon>
        <taxon>Metazoa</taxon>
        <taxon>Spiralia</taxon>
        <taxon>Gnathifera</taxon>
        <taxon>Rotifera</taxon>
        <taxon>Eurotatoria</taxon>
        <taxon>Monogononta</taxon>
        <taxon>Pseudotrocha</taxon>
        <taxon>Ploima</taxon>
        <taxon>Brachionidae</taxon>
        <taxon>Brachionus</taxon>
    </lineage>
</organism>